<dbReference type="InterPro" id="IPR016187">
    <property type="entry name" value="CTDL_fold"/>
</dbReference>
<evidence type="ECO:0000313" key="4">
    <source>
        <dbReference type="Proteomes" id="UP000054047"/>
    </source>
</evidence>
<dbReference type="Proteomes" id="UP000054047">
    <property type="component" value="Unassembled WGS sequence"/>
</dbReference>
<protein>
    <submittedName>
        <fullName evidence="3">Lectin C-type domain protein</fullName>
    </submittedName>
</protein>
<dbReference type="PANTHER" id="PTHR22803">
    <property type="entry name" value="MANNOSE, PHOSPHOLIPASE, LECTIN RECEPTOR RELATED"/>
    <property type="match status" value="1"/>
</dbReference>
<dbReference type="EMBL" id="KN768452">
    <property type="protein sequence ID" value="KIH46816.1"/>
    <property type="molecule type" value="Genomic_DNA"/>
</dbReference>
<dbReference type="PROSITE" id="PS50041">
    <property type="entry name" value="C_TYPE_LECTIN_2"/>
    <property type="match status" value="1"/>
</dbReference>
<dbReference type="SMART" id="SM00034">
    <property type="entry name" value="CLECT"/>
    <property type="match status" value="1"/>
</dbReference>
<dbReference type="InterPro" id="IPR050111">
    <property type="entry name" value="C-type_lectin/snaclec_domain"/>
</dbReference>
<dbReference type="InterPro" id="IPR001304">
    <property type="entry name" value="C-type_lectin-like"/>
</dbReference>
<dbReference type="SUPFAM" id="SSF56436">
    <property type="entry name" value="C-type lectin-like"/>
    <property type="match status" value="1"/>
</dbReference>
<sequence>MRLLILATFVAVIGAGQIKVEDDSSDSSVGVHISEREVPQFGHIEPSTEPPTTKKKRHKHIYIYIPKKAKVPPHMYKVMFDGWLSLWKHKYKLFWHAKNFNDAEKRCKQNGAHLVSIHNQLENVFVHDGRVPLNAIHLCGTASHFNPTAPLCNNDPPQCNTVVGLELLDLTSRHRNIESFEDFVYIGLRMDQKTGKWSWTDGSKVDYTEWAKHQPDQPKTEHCAQ</sequence>
<proteinExistence type="predicted"/>
<dbReference type="OrthoDB" id="5872782at2759"/>
<dbReference type="CDD" id="cd00037">
    <property type="entry name" value="CLECT"/>
    <property type="match status" value="1"/>
</dbReference>
<feature type="signal peptide" evidence="1">
    <location>
        <begin position="1"/>
        <end position="15"/>
    </location>
</feature>
<keyword evidence="4" id="KW-1185">Reference proteome</keyword>
<accession>A0A0C2FPN8</accession>
<dbReference type="Gene3D" id="3.10.100.10">
    <property type="entry name" value="Mannose-Binding Protein A, subunit A"/>
    <property type="match status" value="1"/>
</dbReference>
<reference evidence="3 4" key="1">
    <citation type="submission" date="2013-12" db="EMBL/GenBank/DDBJ databases">
        <title>Draft genome of the parsitic nematode Ancylostoma duodenale.</title>
        <authorList>
            <person name="Mitreva M."/>
        </authorList>
    </citation>
    <scope>NUCLEOTIDE SEQUENCE [LARGE SCALE GENOMIC DNA]</scope>
    <source>
        <strain evidence="3 4">Zhejiang</strain>
    </source>
</reference>
<gene>
    <name evidence="3" type="ORF">ANCDUO_23128</name>
</gene>
<organism evidence="3 4">
    <name type="scientific">Ancylostoma duodenale</name>
    <dbReference type="NCBI Taxonomy" id="51022"/>
    <lineage>
        <taxon>Eukaryota</taxon>
        <taxon>Metazoa</taxon>
        <taxon>Ecdysozoa</taxon>
        <taxon>Nematoda</taxon>
        <taxon>Chromadorea</taxon>
        <taxon>Rhabditida</taxon>
        <taxon>Rhabditina</taxon>
        <taxon>Rhabditomorpha</taxon>
        <taxon>Strongyloidea</taxon>
        <taxon>Ancylostomatidae</taxon>
        <taxon>Ancylostomatinae</taxon>
        <taxon>Ancylostoma</taxon>
    </lineage>
</organism>
<feature type="chain" id="PRO_5012655594" evidence="1">
    <location>
        <begin position="16"/>
        <end position="225"/>
    </location>
</feature>
<feature type="non-terminal residue" evidence="3">
    <location>
        <position position="225"/>
    </location>
</feature>
<keyword evidence="1" id="KW-0732">Signal</keyword>
<dbReference type="InterPro" id="IPR016186">
    <property type="entry name" value="C-type_lectin-like/link_sf"/>
</dbReference>
<evidence type="ECO:0000256" key="1">
    <source>
        <dbReference type="SAM" id="SignalP"/>
    </source>
</evidence>
<name>A0A0C2FPN8_9BILA</name>
<dbReference type="Pfam" id="PF00059">
    <property type="entry name" value="Lectin_C"/>
    <property type="match status" value="1"/>
</dbReference>
<evidence type="ECO:0000313" key="3">
    <source>
        <dbReference type="EMBL" id="KIH46816.1"/>
    </source>
</evidence>
<feature type="domain" description="C-type lectin" evidence="2">
    <location>
        <begin position="86"/>
        <end position="225"/>
    </location>
</feature>
<evidence type="ECO:0000259" key="2">
    <source>
        <dbReference type="PROSITE" id="PS50041"/>
    </source>
</evidence>
<dbReference type="AlphaFoldDB" id="A0A0C2FPN8"/>